<dbReference type="InterPro" id="IPR036457">
    <property type="entry name" value="PPM-type-like_dom_sf"/>
</dbReference>
<comment type="caution">
    <text evidence="2">The sequence shown here is derived from an EMBL/GenBank/DDBJ whole genome shotgun (WGS) entry which is preliminary data.</text>
</comment>
<dbReference type="OrthoDB" id="10264738at2759"/>
<dbReference type="InterPro" id="IPR001932">
    <property type="entry name" value="PPM-type_phosphatase-like_dom"/>
</dbReference>
<name>A0A9Q1LNS6_9SOLA</name>
<feature type="domain" description="PPM-type phosphatase" evidence="1">
    <location>
        <begin position="1"/>
        <end position="98"/>
    </location>
</feature>
<organism evidence="2 3">
    <name type="scientific">Anisodus acutangulus</name>
    <dbReference type="NCBI Taxonomy" id="402998"/>
    <lineage>
        <taxon>Eukaryota</taxon>
        <taxon>Viridiplantae</taxon>
        <taxon>Streptophyta</taxon>
        <taxon>Embryophyta</taxon>
        <taxon>Tracheophyta</taxon>
        <taxon>Spermatophyta</taxon>
        <taxon>Magnoliopsida</taxon>
        <taxon>eudicotyledons</taxon>
        <taxon>Gunneridae</taxon>
        <taxon>Pentapetalae</taxon>
        <taxon>asterids</taxon>
        <taxon>lamiids</taxon>
        <taxon>Solanales</taxon>
        <taxon>Solanaceae</taxon>
        <taxon>Solanoideae</taxon>
        <taxon>Hyoscyameae</taxon>
        <taxon>Anisodus</taxon>
    </lineage>
</organism>
<dbReference type="PROSITE" id="PS51746">
    <property type="entry name" value="PPM_2"/>
    <property type="match status" value="1"/>
</dbReference>
<gene>
    <name evidence="2" type="ORF">K7X08_002194</name>
</gene>
<dbReference type="PANTHER" id="PTHR47992">
    <property type="entry name" value="PROTEIN PHOSPHATASE"/>
    <property type="match status" value="1"/>
</dbReference>
<dbReference type="Pfam" id="PF00481">
    <property type="entry name" value="PP2C"/>
    <property type="match status" value="1"/>
</dbReference>
<evidence type="ECO:0000259" key="1">
    <source>
        <dbReference type="PROSITE" id="PS51746"/>
    </source>
</evidence>
<sequence>MPGDVARVNGQLAASRAFGDKSLKSHLRSDPDILDINVDVKCDFLILASDGLWKVMSNQEAIDIARRVKDPQKAAKQLTAEALKRDSKDDISCVVVRFRVSNLTS</sequence>
<evidence type="ECO:0000313" key="3">
    <source>
        <dbReference type="Proteomes" id="UP001152561"/>
    </source>
</evidence>
<keyword evidence="3" id="KW-1185">Reference proteome</keyword>
<dbReference type="GO" id="GO:0004722">
    <property type="term" value="F:protein serine/threonine phosphatase activity"/>
    <property type="evidence" value="ECO:0007669"/>
    <property type="project" value="InterPro"/>
</dbReference>
<dbReference type="InterPro" id="IPR015655">
    <property type="entry name" value="PP2C"/>
</dbReference>
<protein>
    <recommendedName>
        <fullName evidence="1">PPM-type phosphatase domain-containing protein</fullName>
    </recommendedName>
</protein>
<dbReference type="SUPFAM" id="SSF81606">
    <property type="entry name" value="PP2C-like"/>
    <property type="match status" value="1"/>
</dbReference>
<reference evidence="3" key="1">
    <citation type="journal article" date="2023" name="Proc. Natl. Acad. Sci. U.S.A.">
        <title>Genomic and structural basis for evolution of tropane alkaloid biosynthesis.</title>
        <authorList>
            <person name="Wanga Y.-J."/>
            <person name="Taina T."/>
            <person name="Yua J.-Y."/>
            <person name="Lia J."/>
            <person name="Xua B."/>
            <person name="Chenc J."/>
            <person name="D'Auriad J.C."/>
            <person name="Huanga J.-P."/>
            <person name="Huanga S.-X."/>
        </authorList>
    </citation>
    <scope>NUCLEOTIDE SEQUENCE [LARGE SCALE GENOMIC DNA]</scope>
    <source>
        <strain evidence="3">cv. KIB-2019</strain>
    </source>
</reference>
<evidence type="ECO:0000313" key="2">
    <source>
        <dbReference type="EMBL" id="KAJ8541378.1"/>
    </source>
</evidence>
<dbReference type="EMBL" id="JAJAGQ010000015">
    <property type="protein sequence ID" value="KAJ8541378.1"/>
    <property type="molecule type" value="Genomic_DNA"/>
</dbReference>
<dbReference type="Proteomes" id="UP001152561">
    <property type="component" value="Unassembled WGS sequence"/>
</dbReference>
<proteinExistence type="predicted"/>
<dbReference type="CDD" id="cd00143">
    <property type="entry name" value="PP2Cc"/>
    <property type="match status" value="1"/>
</dbReference>
<accession>A0A9Q1LNS6</accession>
<dbReference type="AlphaFoldDB" id="A0A9Q1LNS6"/>
<dbReference type="Gene3D" id="3.60.40.10">
    <property type="entry name" value="PPM-type phosphatase domain"/>
    <property type="match status" value="1"/>
</dbReference>